<dbReference type="GO" id="GO:0003700">
    <property type="term" value="F:DNA-binding transcription factor activity"/>
    <property type="evidence" value="ECO:0007669"/>
    <property type="project" value="InterPro"/>
</dbReference>
<dbReference type="InterPro" id="IPR043129">
    <property type="entry name" value="ATPase_NBD"/>
</dbReference>
<dbReference type="InterPro" id="IPR049874">
    <property type="entry name" value="ROK_cs"/>
</dbReference>
<feature type="domain" description="HTH marR-type" evidence="4">
    <location>
        <begin position="10"/>
        <end position="56"/>
    </location>
</feature>
<dbReference type="RefSeq" id="WP_311835785.1">
    <property type="nucleotide sequence ID" value="NZ_JARQBJ010000006.1"/>
</dbReference>
<evidence type="ECO:0000256" key="1">
    <source>
        <dbReference type="ARBA" id="ARBA00002486"/>
    </source>
</evidence>
<evidence type="ECO:0000256" key="3">
    <source>
        <dbReference type="ARBA" id="ARBA00022629"/>
    </source>
</evidence>
<gene>
    <name evidence="5" type="ORF">P7H43_12400</name>
</gene>
<dbReference type="SUPFAM" id="SSF53067">
    <property type="entry name" value="Actin-like ATPase domain"/>
    <property type="match status" value="1"/>
</dbReference>
<dbReference type="AlphaFoldDB" id="A0AAW8U244"/>
<dbReference type="InterPro" id="IPR000835">
    <property type="entry name" value="HTH_MarR-typ"/>
</dbReference>
<evidence type="ECO:0000259" key="4">
    <source>
        <dbReference type="Pfam" id="PF12802"/>
    </source>
</evidence>
<comment type="caution">
    <text evidence="5">The sequence shown here is derived from an EMBL/GenBank/DDBJ whole genome shotgun (WGS) entry which is preliminary data.</text>
</comment>
<dbReference type="PANTHER" id="PTHR18964:SF149">
    <property type="entry name" value="BIFUNCTIONAL UDP-N-ACETYLGLUCOSAMINE 2-EPIMERASE_N-ACETYLMANNOSAMINE KINASE"/>
    <property type="match status" value="1"/>
</dbReference>
<dbReference type="Pfam" id="PF12802">
    <property type="entry name" value="MarR_2"/>
    <property type="match status" value="1"/>
</dbReference>
<comment type="similarity">
    <text evidence="2">Belongs to the ROK (NagC/XylR) family.</text>
</comment>
<dbReference type="InterPro" id="IPR036390">
    <property type="entry name" value="WH_DNA-bd_sf"/>
</dbReference>
<dbReference type="Proteomes" id="UP001256711">
    <property type="component" value="Unassembled WGS sequence"/>
</dbReference>
<protein>
    <submittedName>
        <fullName evidence="5">ROK family transcriptional regulator</fullName>
    </submittedName>
</protein>
<dbReference type="Pfam" id="PF00480">
    <property type="entry name" value="ROK"/>
    <property type="match status" value="1"/>
</dbReference>
<accession>A0AAW8U244</accession>
<organism evidence="5 6">
    <name type="scientific">Enterococcus asini</name>
    <dbReference type="NCBI Taxonomy" id="57732"/>
    <lineage>
        <taxon>Bacteria</taxon>
        <taxon>Bacillati</taxon>
        <taxon>Bacillota</taxon>
        <taxon>Bacilli</taxon>
        <taxon>Lactobacillales</taxon>
        <taxon>Enterococcaceae</taxon>
        <taxon>Enterococcus</taxon>
    </lineage>
</organism>
<reference evidence="5" key="1">
    <citation type="submission" date="2023-03" db="EMBL/GenBank/DDBJ databases">
        <authorList>
            <person name="Shen W."/>
            <person name="Cai J."/>
        </authorList>
    </citation>
    <scope>NUCLEOTIDE SEQUENCE</scope>
    <source>
        <strain evidence="5">B226-2</strain>
    </source>
</reference>
<dbReference type="SUPFAM" id="SSF46785">
    <property type="entry name" value="Winged helix' DNA-binding domain"/>
    <property type="match status" value="1"/>
</dbReference>
<dbReference type="PANTHER" id="PTHR18964">
    <property type="entry name" value="ROK (REPRESSOR, ORF, KINASE) FAMILY"/>
    <property type="match status" value="1"/>
</dbReference>
<proteinExistence type="inferred from homology"/>
<keyword evidence="3" id="KW-0859">Xylose metabolism</keyword>
<evidence type="ECO:0000313" key="5">
    <source>
        <dbReference type="EMBL" id="MDT2811282.1"/>
    </source>
</evidence>
<dbReference type="Gene3D" id="1.10.10.10">
    <property type="entry name" value="Winged helix-like DNA-binding domain superfamily/Winged helix DNA-binding domain"/>
    <property type="match status" value="1"/>
</dbReference>
<dbReference type="InterPro" id="IPR036388">
    <property type="entry name" value="WH-like_DNA-bd_sf"/>
</dbReference>
<dbReference type="InterPro" id="IPR000600">
    <property type="entry name" value="ROK"/>
</dbReference>
<sequence>MTLLAYSPRTANETLCLEYIMNQQNLSRADLATLTGLTKATVSGIVKKLIEDQLVIETGIGESSNVGGRKPINLQFNGQAGLSIAIDVGYNYVNGLLSYLDGEEIAIIQEKPIPLNEDTIQTYFQEIFNTFSKVAPETVYGVVGVVIAVHGPVFHGDILFTPHYNLDQIPFRQIAESLTDYPVYFENEANLSALGEYSFTSNSSSLICVNMHSGIGAGIVQNGHLQVGSHGVAGEIGHQIVVLDGTTCRCGNHGCLEMYAANKVCFEHFATIKAMEYVNAIILREYYRNQDADALAVVAENVRYLSIGINNLIAHYDPEVIVLNSSLYREIPEMIALLQDSLHSHFAKKVILRNSHLQEKATLLGGLVLNLQHFLAIEQVRFTETNS</sequence>
<dbReference type="PROSITE" id="PS01125">
    <property type="entry name" value="ROK"/>
    <property type="match status" value="1"/>
</dbReference>
<dbReference type="GO" id="GO:0042732">
    <property type="term" value="P:D-xylose metabolic process"/>
    <property type="evidence" value="ECO:0007669"/>
    <property type="project" value="UniProtKB-KW"/>
</dbReference>
<evidence type="ECO:0000313" key="6">
    <source>
        <dbReference type="Proteomes" id="UP001256711"/>
    </source>
</evidence>
<evidence type="ECO:0000256" key="2">
    <source>
        <dbReference type="ARBA" id="ARBA00006479"/>
    </source>
</evidence>
<keyword evidence="3" id="KW-0119">Carbohydrate metabolism</keyword>
<comment type="function">
    <text evidence="1">Transcriptional repressor of xylose-utilizing enzymes.</text>
</comment>
<name>A0AAW8U244_9ENTE</name>
<dbReference type="CDD" id="cd24077">
    <property type="entry name" value="ASKHA_ATPase_ROK_SaXylR-like"/>
    <property type="match status" value="1"/>
</dbReference>
<dbReference type="Gene3D" id="3.30.420.40">
    <property type="match status" value="2"/>
</dbReference>
<dbReference type="EMBL" id="JARQBJ010000006">
    <property type="protein sequence ID" value="MDT2811282.1"/>
    <property type="molecule type" value="Genomic_DNA"/>
</dbReference>